<protein>
    <recommendedName>
        <fullName evidence="3">Secreted protein</fullName>
    </recommendedName>
</protein>
<keyword evidence="2" id="KW-1185">Reference proteome</keyword>
<proteinExistence type="predicted"/>
<sequence>MGTERVKNAAVAALVAATLAGGVLMLVTEEHDAPPPAPGPAARARAAAVAGAPASRAELDALIRDRTRWLRAHPGDEESWAALGTAYAERGAWWADWAALAPPDTGYPAERRLPHSAAFTASSCCPVHPAAVDSSRDVLRRWQ</sequence>
<organism evidence="1 2">
    <name type="scientific">Streptomyces clavuligerus</name>
    <dbReference type="NCBI Taxonomy" id="1901"/>
    <lineage>
        <taxon>Bacteria</taxon>
        <taxon>Bacillati</taxon>
        <taxon>Actinomycetota</taxon>
        <taxon>Actinomycetes</taxon>
        <taxon>Kitasatosporales</taxon>
        <taxon>Streptomycetaceae</taxon>
        <taxon>Streptomyces</taxon>
    </lineage>
</organism>
<dbReference type="Proteomes" id="UP000002357">
    <property type="component" value="Chromosome"/>
</dbReference>
<evidence type="ECO:0008006" key="3">
    <source>
        <dbReference type="Google" id="ProtNLM"/>
    </source>
</evidence>
<reference evidence="1 2" key="1">
    <citation type="journal article" date="2010" name="Genome Biol. Evol.">
        <title>The sequence of a 1.8-mb bacterial linear plasmid reveals a rich evolutionary reservoir of secondary metabolic pathways.</title>
        <authorList>
            <person name="Medema M.H."/>
            <person name="Trefzer A."/>
            <person name="Kovalchuk A."/>
            <person name="van den Berg M."/>
            <person name="Mueller U."/>
            <person name="Heijne W."/>
            <person name="Wu L."/>
            <person name="Alam M.T."/>
            <person name="Ronning C.M."/>
            <person name="Nierman W.C."/>
            <person name="Bovenberg R.A.L."/>
            <person name="Breitling R."/>
            <person name="Takano E."/>
        </authorList>
    </citation>
    <scope>NUCLEOTIDE SEQUENCE [LARGE SCALE GENOMIC DNA]</scope>
    <source>
        <strain evidence="2">ATCC 27064 / DSM 738 / JCM 4710 / NBRC 13307 / NCIMB 12785 / NRRL 3585 / VKM Ac-602</strain>
    </source>
</reference>
<dbReference type="AlphaFoldDB" id="E2PWD7"/>
<evidence type="ECO:0000313" key="1">
    <source>
        <dbReference type="EMBL" id="EFG05970.1"/>
    </source>
</evidence>
<name>E2PWD7_STRCL</name>
<evidence type="ECO:0000313" key="2">
    <source>
        <dbReference type="Proteomes" id="UP000002357"/>
    </source>
</evidence>
<dbReference type="EMBL" id="CM000913">
    <property type="protein sequence ID" value="EFG05970.1"/>
    <property type="molecule type" value="Genomic_DNA"/>
</dbReference>
<dbReference type="RefSeq" id="WP_003959878.1">
    <property type="nucleotide sequence ID" value="NZ_CM000913.1"/>
</dbReference>
<accession>E2PWD7</accession>
<gene>
    <name evidence="1" type="ORF">SCLAV_0893</name>
</gene>